<reference evidence="9 10" key="1">
    <citation type="submission" date="2015-04" db="EMBL/GenBank/DDBJ databases">
        <title>Microcin producing Clostridium sp. JC272T.</title>
        <authorList>
            <person name="Jyothsna T."/>
            <person name="Sasikala C."/>
            <person name="Ramana C."/>
        </authorList>
    </citation>
    <scope>NUCLEOTIDE SEQUENCE [LARGE SCALE GENOMIC DNA]</scope>
    <source>
        <strain evidence="9 10">JC272</strain>
    </source>
</reference>
<dbReference type="SUPFAM" id="SSF161098">
    <property type="entry name" value="MetI-like"/>
    <property type="match status" value="1"/>
</dbReference>
<accession>A0A0M3DF21</accession>
<evidence type="ECO:0000256" key="2">
    <source>
        <dbReference type="ARBA" id="ARBA00022448"/>
    </source>
</evidence>
<dbReference type="PANTHER" id="PTHR43163">
    <property type="entry name" value="DIPEPTIDE TRANSPORT SYSTEM PERMEASE PROTEIN DPPB-RELATED"/>
    <property type="match status" value="1"/>
</dbReference>
<feature type="domain" description="ABC transmembrane type-1" evidence="8">
    <location>
        <begin position="103"/>
        <end position="313"/>
    </location>
</feature>
<dbReference type="Proteomes" id="UP000034407">
    <property type="component" value="Unassembled WGS sequence"/>
</dbReference>
<comment type="subcellular location">
    <subcellularLocation>
        <location evidence="1 7">Cell membrane</location>
        <topology evidence="1 7">Multi-pass membrane protein</topology>
    </subcellularLocation>
</comment>
<evidence type="ECO:0000256" key="3">
    <source>
        <dbReference type="ARBA" id="ARBA00022475"/>
    </source>
</evidence>
<proteinExistence type="inferred from homology"/>
<dbReference type="InterPro" id="IPR045621">
    <property type="entry name" value="BPD_transp_1_N"/>
</dbReference>
<keyword evidence="3" id="KW-1003">Cell membrane</keyword>
<feature type="transmembrane region" description="Helical" evidence="7">
    <location>
        <begin position="139"/>
        <end position="162"/>
    </location>
</feature>
<dbReference type="InterPro" id="IPR000515">
    <property type="entry name" value="MetI-like"/>
</dbReference>
<evidence type="ECO:0000256" key="1">
    <source>
        <dbReference type="ARBA" id="ARBA00004651"/>
    </source>
</evidence>
<feature type="transmembrane region" description="Helical" evidence="7">
    <location>
        <begin position="248"/>
        <end position="274"/>
    </location>
</feature>
<evidence type="ECO:0000256" key="5">
    <source>
        <dbReference type="ARBA" id="ARBA00022989"/>
    </source>
</evidence>
<dbReference type="RefSeq" id="WP_046823103.1">
    <property type="nucleotide sequence ID" value="NZ_LBBT01000205.1"/>
</dbReference>
<keyword evidence="2 7" id="KW-0813">Transport</keyword>
<feature type="transmembrane region" description="Helical" evidence="7">
    <location>
        <begin position="193"/>
        <end position="211"/>
    </location>
</feature>
<dbReference type="PROSITE" id="PS50928">
    <property type="entry name" value="ABC_TM1"/>
    <property type="match status" value="1"/>
</dbReference>
<dbReference type="CDD" id="cd06261">
    <property type="entry name" value="TM_PBP2"/>
    <property type="match status" value="1"/>
</dbReference>
<evidence type="ECO:0000256" key="7">
    <source>
        <dbReference type="RuleBase" id="RU363032"/>
    </source>
</evidence>
<dbReference type="PANTHER" id="PTHR43163:SF6">
    <property type="entry name" value="DIPEPTIDE TRANSPORT SYSTEM PERMEASE PROTEIN DPPB-RELATED"/>
    <property type="match status" value="1"/>
</dbReference>
<evidence type="ECO:0000259" key="8">
    <source>
        <dbReference type="PROSITE" id="PS50928"/>
    </source>
</evidence>
<dbReference type="InterPro" id="IPR035906">
    <property type="entry name" value="MetI-like_sf"/>
</dbReference>
<dbReference type="Pfam" id="PF00528">
    <property type="entry name" value="BPD_transp_1"/>
    <property type="match status" value="1"/>
</dbReference>
<dbReference type="GO" id="GO:0005886">
    <property type="term" value="C:plasma membrane"/>
    <property type="evidence" value="ECO:0007669"/>
    <property type="project" value="UniProtKB-SubCell"/>
</dbReference>
<gene>
    <name evidence="9" type="ORF">VN21_09800</name>
</gene>
<name>A0A0M3DF21_9FIRM</name>
<dbReference type="OrthoDB" id="9773221at2"/>
<dbReference type="PATRIC" id="fig|1629550.3.peg.1410"/>
<dbReference type="Gene3D" id="1.10.3720.10">
    <property type="entry name" value="MetI-like"/>
    <property type="match status" value="1"/>
</dbReference>
<keyword evidence="6 7" id="KW-0472">Membrane</keyword>
<evidence type="ECO:0000256" key="6">
    <source>
        <dbReference type="ARBA" id="ARBA00023136"/>
    </source>
</evidence>
<dbReference type="EMBL" id="LBBT01000205">
    <property type="protein sequence ID" value="KKY01245.1"/>
    <property type="molecule type" value="Genomic_DNA"/>
</dbReference>
<sequence>MNNPNNIGIFLIKKIIRLITLLIAVCILSFVLMEKSPIDPIKAYVGADLSVTQEQREEIANHWGLNKPPAERFISWFSSILKGDFGTSMIYRRPVIDVITEKFMASLALMVVAWTISGILGFVMGVISGIKEGSIVDKIIRGYCHILISTPTFWLGILLIMIFSVKLKLFPVALGVPIGVLASEVTLKSLLKHLILPALTLSVIGVANICLHTREKVIEISNSDYVLFAKARGESSKSIIFNHIIRNVALPAITLQFLSFSELFAGTIFAEQVFSYPGLGQATVDAGIKGDLPLLMGVVIISLIFVFTGNLIADILYKVIDPRMKEGNTN</sequence>
<dbReference type="AlphaFoldDB" id="A0A0M3DF21"/>
<feature type="transmembrane region" description="Helical" evidence="7">
    <location>
        <begin position="294"/>
        <end position="317"/>
    </location>
</feature>
<keyword evidence="5 7" id="KW-1133">Transmembrane helix</keyword>
<evidence type="ECO:0000313" key="10">
    <source>
        <dbReference type="Proteomes" id="UP000034407"/>
    </source>
</evidence>
<organism evidence="9 10">
    <name type="scientific">Paraclostridium benzoelyticum</name>
    <dbReference type="NCBI Taxonomy" id="1629550"/>
    <lineage>
        <taxon>Bacteria</taxon>
        <taxon>Bacillati</taxon>
        <taxon>Bacillota</taxon>
        <taxon>Clostridia</taxon>
        <taxon>Peptostreptococcales</taxon>
        <taxon>Peptostreptococcaceae</taxon>
        <taxon>Paraclostridium</taxon>
    </lineage>
</organism>
<evidence type="ECO:0000256" key="4">
    <source>
        <dbReference type="ARBA" id="ARBA00022692"/>
    </source>
</evidence>
<feature type="transmembrane region" description="Helical" evidence="7">
    <location>
        <begin position="103"/>
        <end position="127"/>
    </location>
</feature>
<comment type="similarity">
    <text evidence="7">Belongs to the binding-protein-dependent transport system permease family.</text>
</comment>
<dbReference type="GO" id="GO:0055085">
    <property type="term" value="P:transmembrane transport"/>
    <property type="evidence" value="ECO:0007669"/>
    <property type="project" value="InterPro"/>
</dbReference>
<evidence type="ECO:0000313" key="9">
    <source>
        <dbReference type="EMBL" id="KKY01245.1"/>
    </source>
</evidence>
<protein>
    <submittedName>
        <fullName evidence="9">ABC transporter permease</fullName>
    </submittedName>
</protein>
<feature type="transmembrane region" description="Helical" evidence="7">
    <location>
        <begin position="15"/>
        <end position="33"/>
    </location>
</feature>
<dbReference type="Pfam" id="PF19300">
    <property type="entry name" value="BPD_transp_1_N"/>
    <property type="match status" value="1"/>
</dbReference>
<keyword evidence="4 7" id="KW-0812">Transmembrane</keyword>
<keyword evidence="10" id="KW-1185">Reference proteome</keyword>
<comment type="caution">
    <text evidence="9">The sequence shown here is derived from an EMBL/GenBank/DDBJ whole genome shotgun (WGS) entry which is preliminary data.</text>
</comment>